<dbReference type="SUPFAM" id="SSF52047">
    <property type="entry name" value="RNI-like"/>
    <property type="match status" value="1"/>
</dbReference>
<evidence type="ECO:0000313" key="2">
    <source>
        <dbReference type="Proteomes" id="UP000070444"/>
    </source>
</evidence>
<accession>A0A137NYH7</accession>
<proteinExistence type="predicted"/>
<evidence type="ECO:0008006" key="3">
    <source>
        <dbReference type="Google" id="ProtNLM"/>
    </source>
</evidence>
<protein>
    <recommendedName>
        <fullName evidence="3">RNI-like protein</fullName>
    </recommendedName>
</protein>
<sequence length="284" mass="33499">MCCFIVRGDDEYLFGYNNNTSYLRNPYKPLSSKLIESKEQFKKDLKLLPNKPKKLVLESLKEYYYLPIYIIDAFPKLTTMTISNSQFQIQIFKIILGNLKFLNSLDISFNYIYQYSKYSKNSTQFPINWLNSLRELRISSNHVVYLENEDSPVTEISGFLRGVTTKCLQLTPRQIPKLVSFEYEIFIRKFEHSYLLEFLKLNPQIQELRLKGLGFDIALLKSLNSISSLIFLSLNFRSYKIRRFDLEDILSIITTTHLAITLYHNSHIDDQLLYKFQILTKLSI</sequence>
<dbReference type="EMBL" id="KQ964611">
    <property type="protein sequence ID" value="KXN67826.1"/>
    <property type="molecule type" value="Genomic_DNA"/>
</dbReference>
<evidence type="ECO:0000313" key="1">
    <source>
        <dbReference type="EMBL" id="KXN67826.1"/>
    </source>
</evidence>
<name>A0A137NYH7_CONC2</name>
<reference evidence="1 2" key="1">
    <citation type="journal article" date="2015" name="Genome Biol. Evol.">
        <title>Phylogenomic analyses indicate that early fungi evolved digesting cell walls of algal ancestors of land plants.</title>
        <authorList>
            <person name="Chang Y."/>
            <person name="Wang S."/>
            <person name="Sekimoto S."/>
            <person name="Aerts A.L."/>
            <person name="Choi C."/>
            <person name="Clum A."/>
            <person name="LaButti K.M."/>
            <person name="Lindquist E.A."/>
            <person name="Yee Ngan C."/>
            <person name="Ohm R.A."/>
            <person name="Salamov A.A."/>
            <person name="Grigoriev I.V."/>
            <person name="Spatafora J.W."/>
            <person name="Berbee M.L."/>
        </authorList>
    </citation>
    <scope>NUCLEOTIDE SEQUENCE [LARGE SCALE GENOMIC DNA]</scope>
    <source>
        <strain evidence="1 2">NRRL 28638</strain>
    </source>
</reference>
<dbReference type="Gene3D" id="3.80.10.10">
    <property type="entry name" value="Ribonuclease Inhibitor"/>
    <property type="match status" value="1"/>
</dbReference>
<dbReference type="AlphaFoldDB" id="A0A137NYH7"/>
<dbReference type="InterPro" id="IPR032675">
    <property type="entry name" value="LRR_dom_sf"/>
</dbReference>
<organism evidence="1 2">
    <name type="scientific">Conidiobolus coronatus (strain ATCC 28846 / CBS 209.66 / NRRL 28638)</name>
    <name type="common">Delacroixia coronata</name>
    <dbReference type="NCBI Taxonomy" id="796925"/>
    <lineage>
        <taxon>Eukaryota</taxon>
        <taxon>Fungi</taxon>
        <taxon>Fungi incertae sedis</taxon>
        <taxon>Zoopagomycota</taxon>
        <taxon>Entomophthoromycotina</taxon>
        <taxon>Entomophthoromycetes</taxon>
        <taxon>Entomophthorales</taxon>
        <taxon>Ancylistaceae</taxon>
        <taxon>Conidiobolus</taxon>
    </lineage>
</organism>
<dbReference type="Proteomes" id="UP000070444">
    <property type="component" value="Unassembled WGS sequence"/>
</dbReference>
<keyword evidence="2" id="KW-1185">Reference proteome</keyword>
<gene>
    <name evidence="1" type="ORF">CONCODRAFT_10068</name>
</gene>